<name>A0A1G2E543_9BACT</name>
<feature type="domain" description="Cupin type-2" evidence="1">
    <location>
        <begin position="47"/>
        <end position="92"/>
    </location>
</feature>
<protein>
    <recommendedName>
        <fullName evidence="1">Cupin type-2 domain-containing protein</fullName>
    </recommendedName>
</protein>
<dbReference type="Pfam" id="PF07883">
    <property type="entry name" value="Cupin_2"/>
    <property type="match status" value="1"/>
</dbReference>
<evidence type="ECO:0000313" key="3">
    <source>
        <dbReference type="Proteomes" id="UP000178721"/>
    </source>
</evidence>
<dbReference type="AlphaFoldDB" id="A0A1G2E543"/>
<evidence type="ECO:0000259" key="1">
    <source>
        <dbReference type="Pfam" id="PF07883"/>
    </source>
</evidence>
<proteinExistence type="predicted"/>
<dbReference type="InterPro" id="IPR011051">
    <property type="entry name" value="RmlC_Cupin_sf"/>
</dbReference>
<gene>
    <name evidence="2" type="ORF">A2654_01470</name>
</gene>
<accession>A0A1G2E543</accession>
<evidence type="ECO:0000313" key="2">
    <source>
        <dbReference type="EMBL" id="OGZ20480.1"/>
    </source>
</evidence>
<dbReference type="InterPro" id="IPR014710">
    <property type="entry name" value="RmlC-like_jellyroll"/>
</dbReference>
<dbReference type="Proteomes" id="UP000178721">
    <property type="component" value="Unassembled WGS sequence"/>
</dbReference>
<dbReference type="Gene3D" id="2.60.120.10">
    <property type="entry name" value="Jelly Rolls"/>
    <property type="match status" value="1"/>
</dbReference>
<dbReference type="InterPro" id="IPR013096">
    <property type="entry name" value="Cupin_2"/>
</dbReference>
<dbReference type="EMBL" id="MHMA01000009">
    <property type="protein sequence ID" value="OGZ20480.1"/>
    <property type="molecule type" value="Genomic_DNA"/>
</dbReference>
<dbReference type="SUPFAM" id="SSF51182">
    <property type="entry name" value="RmlC-like cupins"/>
    <property type="match status" value="1"/>
</dbReference>
<sequence length="116" mass="13085">MYSRGRVDKPIGKRGFLCGAFLPENNPLYTKKVEVVWIKLDSKMSWERHFHKEVDEITIVIKGSLEEEIEGDVLKLKPGDFVLVKSGSVTHTKKAKDGTVLIVIKAPSIPTDKYLC</sequence>
<organism evidence="2 3">
    <name type="scientific">Candidatus Nealsonbacteria bacterium RIFCSPHIGHO2_01_FULL_43_31</name>
    <dbReference type="NCBI Taxonomy" id="1801665"/>
    <lineage>
        <taxon>Bacteria</taxon>
        <taxon>Candidatus Nealsoniibacteriota</taxon>
    </lineage>
</organism>
<comment type="caution">
    <text evidence="2">The sequence shown here is derived from an EMBL/GenBank/DDBJ whole genome shotgun (WGS) entry which is preliminary data.</text>
</comment>
<reference evidence="2 3" key="1">
    <citation type="journal article" date="2016" name="Nat. Commun.">
        <title>Thousands of microbial genomes shed light on interconnected biogeochemical processes in an aquifer system.</title>
        <authorList>
            <person name="Anantharaman K."/>
            <person name="Brown C.T."/>
            <person name="Hug L.A."/>
            <person name="Sharon I."/>
            <person name="Castelle C.J."/>
            <person name="Probst A.J."/>
            <person name="Thomas B.C."/>
            <person name="Singh A."/>
            <person name="Wilkins M.J."/>
            <person name="Karaoz U."/>
            <person name="Brodie E.L."/>
            <person name="Williams K.H."/>
            <person name="Hubbard S.S."/>
            <person name="Banfield J.F."/>
        </authorList>
    </citation>
    <scope>NUCLEOTIDE SEQUENCE [LARGE SCALE GENOMIC DNA]</scope>
</reference>